<accession>A0AC34PYI9</accession>
<dbReference type="Proteomes" id="UP000887576">
    <property type="component" value="Unplaced"/>
</dbReference>
<reference evidence="2" key="1">
    <citation type="submission" date="2022-11" db="UniProtKB">
        <authorList>
            <consortium name="WormBaseParasite"/>
        </authorList>
    </citation>
    <scope>IDENTIFICATION</scope>
</reference>
<name>A0AC34PYI9_9BILA</name>
<sequence length="102" mass="11821">MDNNGILFFHPKLRIPKRETYAVRRTACYNVKVLHRHGTRVPYGVTDERVQRMLGLVDSIATTDILEIEKPTAKMVAFRKQMIDKNCGKNVEDGGRIYRCRV</sequence>
<organism evidence="1 2">
    <name type="scientific">Panagrolaimus sp. JU765</name>
    <dbReference type="NCBI Taxonomy" id="591449"/>
    <lineage>
        <taxon>Eukaryota</taxon>
        <taxon>Metazoa</taxon>
        <taxon>Ecdysozoa</taxon>
        <taxon>Nematoda</taxon>
        <taxon>Chromadorea</taxon>
        <taxon>Rhabditida</taxon>
        <taxon>Tylenchina</taxon>
        <taxon>Panagrolaimomorpha</taxon>
        <taxon>Panagrolaimoidea</taxon>
        <taxon>Panagrolaimidae</taxon>
        <taxon>Panagrolaimus</taxon>
    </lineage>
</organism>
<evidence type="ECO:0000313" key="2">
    <source>
        <dbReference type="WBParaSite" id="JU765_v2.g1123.t1"/>
    </source>
</evidence>
<evidence type="ECO:0000313" key="1">
    <source>
        <dbReference type="Proteomes" id="UP000887576"/>
    </source>
</evidence>
<dbReference type="WBParaSite" id="JU765_v2.g1123.t1">
    <property type="protein sequence ID" value="JU765_v2.g1123.t1"/>
    <property type="gene ID" value="JU765_v2.g1123"/>
</dbReference>
<proteinExistence type="predicted"/>
<protein>
    <submittedName>
        <fullName evidence="2">Uncharacterized protein</fullName>
    </submittedName>
</protein>